<dbReference type="EMBL" id="CM003380">
    <property type="protein sequence ID" value="KOM54462.1"/>
    <property type="molecule type" value="Genomic_DNA"/>
</dbReference>
<sequence length="344" mass="38253">MDEDIEVVFHHGGKLVNDGKLKYEGGETFRFMFDPDVWSYFVVVSVVKSLGYHVFKDMWYSVGGASVLDDKLESLCDDTAAMHMVNLARLNGEVHVFVIHPVSEPEVIHMLEYVGNDEGQVEERGDVDCEQQQMGDVDGEEQEMGEQVEVDAVMEEEVVRVEQVGGVLEEMGDVDGEEQEMGEQVEVEAVMEEEVDGVEQVQEVGGDGEHKGEEENEVEADVEIRSWNSSFENGSGDGNTEWLEGLIDVNVGCDIDDDIHADLEGNVEVEIQSMSNDSSGPCSSVSSDNMFDVNVEGGNDRGLSDDEWESKQLISGTESDEDDIDVEGCRNRNRDIFWKTTEKP</sequence>
<feature type="domain" description="PB1-like" evidence="2">
    <location>
        <begin position="1"/>
        <end position="100"/>
    </location>
</feature>
<evidence type="ECO:0000256" key="1">
    <source>
        <dbReference type="SAM" id="MobiDB-lite"/>
    </source>
</evidence>
<protein>
    <recommendedName>
        <fullName evidence="2">PB1-like domain-containing protein</fullName>
    </recommendedName>
</protein>
<evidence type="ECO:0000313" key="3">
    <source>
        <dbReference type="EMBL" id="KOM54462.1"/>
    </source>
</evidence>
<dbReference type="OMA" id="FLTIHEM"/>
<reference evidence="4" key="1">
    <citation type="journal article" date="2015" name="Proc. Natl. Acad. Sci. U.S.A.">
        <title>Genome sequencing of adzuki bean (Vigna angularis) provides insight into high starch and low fat accumulation and domestication.</title>
        <authorList>
            <person name="Yang K."/>
            <person name="Tian Z."/>
            <person name="Chen C."/>
            <person name="Luo L."/>
            <person name="Zhao B."/>
            <person name="Wang Z."/>
            <person name="Yu L."/>
            <person name="Li Y."/>
            <person name="Sun Y."/>
            <person name="Li W."/>
            <person name="Chen Y."/>
            <person name="Li Y."/>
            <person name="Zhang Y."/>
            <person name="Ai D."/>
            <person name="Zhao J."/>
            <person name="Shang C."/>
            <person name="Ma Y."/>
            <person name="Wu B."/>
            <person name="Wang M."/>
            <person name="Gao L."/>
            <person name="Sun D."/>
            <person name="Zhang P."/>
            <person name="Guo F."/>
            <person name="Wang W."/>
            <person name="Li Y."/>
            <person name="Wang J."/>
            <person name="Varshney R.K."/>
            <person name="Wang J."/>
            <person name="Ling H.Q."/>
            <person name="Wan P."/>
        </authorList>
    </citation>
    <scope>NUCLEOTIDE SEQUENCE</scope>
    <source>
        <strain evidence="4">cv. Jingnong 6</strain>
    </source>
</reference>
<evidence type="ECO:0000259" key="2">
    <source>
        <dbReference type="Pfam" id="PF26130"/>
    </source>
</evidence>
<dbReference type="Gramene" id="KOM54462">
    <property type="protein sequence ID" value="KOM54462"/>
    <property type="gene ID" value="LR48_Vigan10g035400"/>
</dbReference>
<name>A0A0L9VHU1_PHAAN</name>
<dbReference type="Pfam" id="PF26130">
    <property type="entry name" value="PB1-like"/>
    <property type="match status" value="1"/>
</dbReference>
<feature type="region of interest" description="Disordered" evidence="1">
    <location>
        <begin position="273"/>
        <end position="327"/>
    </location>
</feature>
<dbReference type="Proteomes" id="UP000053144">
    <property type="component" value="Chromosome 10"/>
</dbReference>
<gene>
    <name evidence="3" type="ORF">LR48_Vigan10g035400</name>
</gene>
<proteinExistence type="predicted"/>
<feature type="compositionally biased region" description="Low complexity" evidence="1">
    <location>
        <begin position="275"/>
        <end position="287"/>
    </location>
</feature>
<evidence type="ECO:0000313" key="4">
    <source>
        <dbReference type="Proteomes" id="UP000053144"/>
    </source>
</evidence>
<organism evidence="3 4">
    <name type="scientific">Phaseolus angularis</name>
    <name type="common">Azuki bean</name>
    <name type="synonym">Vigna angularis</name>
    <dbReference type="NCBI Taxonomy" id="3914"/>
    <lineage>
        <taxon>Eukaryota</taxon>
        <taxon>Viridiplantae</taxon>
        <taxon>Streptophyta</taxon>
        <taxon>Embryophyta</taxon>
        <taxon>Tracheophyta</taxon>
        <taxon>Spermatophyta</taxon>
        <taxon>Magnoliopsida</taxon>
        <taxon>eudicotyledons</taxon>
        <taxon>Gunneridae</taxon>
        <taxon>Pentapetalae</taxon>
        <taxon>rosids</taxon>
        <taxon>fabids</taxon>
        <taxon>Fabales</taxon>
        <taxon>Fabaceae</taxon>
        <taxon>Papilionoideae</taxon>
        <taxon>50 kb inversion clade</taxon>
        <taxon>NPAAA clade</taxon>
        <taxon>indigoferoid/millettioid clade</taxon>
        <taxon>Phaseoleae</taxon>
        <taxon>Vigna</taxon>
    </lineage>
</organism>
<dbReference type="InterPro" id="IPR058594">
    <property type="entry name" value="PB1-like_dom_pln"/>
</dbReference>
<dbReference type="AlphaFoldDB" id="A0A0L9VHU1"/>
<accession>A0A0L9VHU1</accession>